<dbReference type="PROSITE" id="PS00895">
    <property type="entry name" value="3_HYDROXYISOBUT_DH"/>
    <property type="match status" value="1"/>
</dbReference>
<feature type="domain" description="3-hydroxyisobutyrate dehydrogenase-like NAD-binding" evidence="5">
    <location>
        <begin position="181"/>
        <end position="294"/>
    </location>
</feature>
<dbReference type="InterPro" id="IPR013328">
    <property type="entry name" value="6PGD_dom2"/>
</dbReference>
<dbReference type="PIRSF" id="PIRSF000103">
    <property type="entry name" value="HIBADH"/>
    <property type="match status" value="1"/>
</dbReference>
<keyword evidence="7" id="KW-1185">Reference proteome</keyword>
<protein>
    <submittedName>
        <fullName evidence="6">NAD(P)-dependent oxidoreductase</fullName>
    </submittedName>
</protein>
<dbReference type="SUPFAM" id="SSF48179">
    <property type="entry name" value="6-phosphogluconate dehydrogenase C-terminal domain-like"/>
    <property type="match status" value="1"/>
</dbReference>
<evidence type="ECO:0000259" key="4">
    <source>
        <dbReference type="Pfam" id="PF03446"/>
    </source>
</evidence>
<gene>
    <name evidence="6" type="ORF">E3O46_01900</name>
</gene>
<organism evidence="6 7">
    <name type="scientific">Cryobacterium glucosi</name>
    <dbReference type="NCBI Taxonomy" id="1259175"/>
    <lineage>
        <taxon>Bacteria</taxon>
        <taxon>Bacillati</taxon>
        <taxon>Actinomycetota</taxon>
        <taxon>Actinomycetes</taxon>
        <taxon>Micrococcales</taxon>
        <taxon>Microbacteriaceae</taxon>
        <taxon>Cryobacterium</taxon>
    </lineage>
</organism>
<dbReference type="InterPro" id="IPR002204">
    <property type="entry name" value="3-OH-isobutyrate_DH-rel_CS"/>
</dbReference>
<keyword evidence="2" id="KW-0560">Oxidoreductase</keyword>
<dbReference type="PANTHER" id="PTHR43060">
    <property type="entry name" value="3-HYDROXYISOBUTYRATE DEHYDROGENASE-LIKE 1, MITOCHONDRIAL-RELATED"/>
    <property type="match status" value="1"/>
</dbReference>
<dbReference type="Proteomes" id="UP000297604">
    <property type="component" value="Unassembled WGS sequence"/>
</dbReference>
<evidence type="ECO:0000313" key="6">
    <source>
        <dbReference type="EMBL" id="TFC23346.1"/>
    </source>
</evidence>
<dbReference type="InterPro" id="IPR036291">
    <property type="entry name" value="NAD(P)-bd_dom_sf"/>
</dbReference>
<evidence type="ECO:0000256" key="1">
    <source>
        <dbReference type="ARBA" id="ARBA00009080"/>
    </source>
</evidence>
<dbReference type="SUPFAM" id="SSF51735">
    <property type="entry name" value="NAD(P)-binding Rossmann-fold domains"/>
    <property type="match status" value="1"/>
</dbReference>
<dbReference type="InterPro" id="IPR006115">
    <property type="entry name" value="6PGDH_NADP-bd"/>
</dbReference>
<dbReference type="Pfam" id="PF03446">
    <property type="entry name" value="NAD_binding_2"/>
    <property type="match status" value="1"/>
</dbReference>
<evidence type="ECO:0000313" key="7">
    <source>
        <dbReference type="Proteomes" id="UP000297604"/>
    </source>
</evidence>
<evidence type="ECO:0000256" key="2">
    <source>
        <dbReference type="ARBA" id="ARBA00023002"/>
    </source>
</evidence>
<dbReference type="RefSeq" id="WP_134560989.1">
    <property type="nucleotide sequence ID" value="NZ_SOFS01000007.1"/>
</dbReference>
<keyword evidence="3" id="KW-0520">NAD</keyword>
<dbReference type="InterPro" id="IPR029154">
    <property type="entry name" value="HIBADH-like_NADP-bd"/>
</dbReference>
<feature type="domain" description="6-phosphogluconate dehydrogenase NADP-binding" evidence="4">
    <location>
        <begin position="14"/>
        <end position="173"/>
    </location>
</feature>
<accession>A0ABY2IRL7</accession>
<comment type="caution">
    <text evidence="6">The sequence shown here is derived from an EMBL/GenBank/DDBJ whole genome shotgun (WGS) entry which is preliminary data.</text>
</comment>
<dbReference type="Gene3D" id="3.40.50.720">
    <property type="entry name" value="NAD(P)-binding Rossmann-like Domain"/>
    <property type="match status" value="1"/>
</dbReference>
<comment type="similarity">
    <text evidence="1">Belongs to the HIBADH-related family.</text>
</comment>
<name>A0ABY2IRL7_9MICO</name>
<dbReference type="EMBL" id="SOFS01000007">
    <property type="protein sequence ID" value="TFC23346.1"/>
    <property type="molecule type" value="Genomic_DNA"/>
</dbReference>
<dbReference type="InterPro" id="IPR008927">
    <property type="entry name" value="6-PGluconate_DH-like_C_sf"/>
</dbReference>
<dbReference type="Pfam" id="PF14833">
    <property type="entry name" value="NAD_binding_11"/>
    <property type="match status" value="1"/>
</dbReference>
<dbReference type="InterPro" id="IPR015815">
    <property type="entry name" value="HIBADH-related"/>
</dbReference>
<reference evidence="6 7" key="1">
    <citation type="submission" date="2019-03" db="EMBL/GenBank/DDBJ databases">
        <title>Genomics of glacier-inhabiting Cryobacterium strains.</title>
        <authorList>
            <person name="Liu Q."/>
            <person name="Xin Y.-H."/>
        </authorList>
    </citation>
    <scope>NUCLEOTIDE SEQUENCE [LARGE SCALE GENOMIC DNA]</scope>
    <source>
        <strain evidence="6 7">MDB1-5</strain>
    </source>
</reference>
<proteinExistence type="inferred from homology"/>
<evidence type="ECO:0000256" key="3">
    <source>
        <dbReference type="ARBA" id="ARBA00023027"/>
    </source>
</evidence>
<sequence>MSNQRSFPVANSLTVGVIGLGVMGRPMAASLLRSPAASWNVVISDRGRERYSELLDSGASWAESPRRLAEQADIIVDMLPDLPQLEQVLNGPDGIVSGITTPTLLVISSTSSASGIRELADRLATETNGLLHVVDAPVSGGEDGAVAGTLSIMVGGSADDVDLALPVLRAIGTPAHLGPLGAGAIAKFCNQLIVAANILALGEAAVLAERSGLDLGALFDLLENGYAGSRVLDSRKRRIVDADYRPSGVARYMIKDLRYALEEADRTGTDAAQLRLLLDTFTDLTAHGFGDQDIAVTRAYVESKNPPPVAVA</sequence>
<dbReference type="Gene3D" id="1.10.1040.10">
    <property type="entry name" value="N-(1-d-carboxylethyl)-l-norvaline Dehydrogenase, domain 2"/>
    <property type="match status" value="1"/>
</dbReference>
<dbReference type="PANTHER" id="PTHR43060:SF15">
    <property type="entry name" value="3-HYDROXYISOBUTYRATE DEHYDROGENASE-LIKE 1, MITOCHONDRIAL-RELATED"/>
    <property type="match status" value="1"/>
</dbReference>
<evidence type="ECO:0000259" key="5">
    <source>
        <dbReference type="Pfam" id="PF14833"/>
    </source>
</evidence>